<keyword evidence="2" id="KW-1185">Reference proteome</keyword>
<evidence type="ECO:0000256" key="1">
    <source>
        <dbReference type="SAM" id="Phobius"/>
    </source>
</evidence>
<dbReference type="Proteomes" id="UP000887563">
    <property type="component" value="Unplaced"/>
</dbReference>
<accession>A0A914MYE2</accession>
<sequence length="64" mass="7537">MEIIILILTIIIFRLNKLPILFLIEICWNIYPSTFSSSFLLHCLHAIISFLAFKCRVNRTKNIN</sequence>
<organism evidence="2 3">
    <name type="scientific">Meloidogyne incognita</name>
    <name type="common">Southern root-knot nematode worm</name>
    <name type="synonym">Oxyuris incognita</name>
    <dbReference type="NCBI Taxonomy" id="6306"/>
    <lineage>
        <taxon>Eukaryota</taxon>
        <taxon>Metazoa</taxon>
        <taxon>Ecdysozoa</taxon>
        <taxon>Nematoda</taxon>
        <taxon>Chromadorea</taxon>
        <taxon>Rhabditida</taxon>
        <taxon>Tylenchina</taxon>
        <taxon>Tylenchomorpha</taxon>
        <taxon>Tylenchoidea</taxon>
        <taxon>Meloidogynidae</taxon>
        <taxon>Meloidogyninae</taxon>
        <taxon>Meloidogyne</taxon>
        <taxon>Meloidogyne incognita group</taxon>
    </lineage>
</organism>
<feature type="transmembrane region" description="Helical" evidence="1">
    <location>
        <begin position="5"/>
        <end position="24"/>
    </location>
</feature>
<evidence type="ECO:0000313" key="3">
    <source>
        <dbReference type="WBParaSite" id="Minc3s02871g31907"/>
    </source>
</evidence>
<keyword evidence="1" id="KW-0812">Transmembrane</keyword>
<proteinExistence type="predicted"/>
<evidence type="ECO:0000313" key="2">
    <source>
        <dbReference type="Proteomes" id="UP000887563"/>
    </source>
</evidence>
<dbReference type="WBParaSite" id="Minc3s02871g31907">
    <property type="protein sequence ID" value="Minc3s02871g31907"/>
    <property type="gene ID" value="Minc3s02871g31907"/>
</dbReference>
<protein>
    <submittedName>
        <fullName evidence="3">Candidate secreted effector</fullName>
    </submittedName>
</protein>
<keyword evidence="1" id="KW-1133">Transmembrane helix</keyword>
<feature type="transmembrane region" description="Helical" evidence="1">
    <location>
        <begin position="30"/>
        <end position="53"/>
    </location>
</feature>
<keyword evidence="1" id="KW-0472">Membrane</keyword>
<name>A0A914MYE2_MELIC</name>
<reference evidence="3" key="1">
    <citation type="submission" date="2022-11" db="UniProtKB">
        <authorList>
            <consortium name="WormBaseParasite"/>
        </authorList>
    </citation>
    <scope>IDENTIFICATION</scope>
</reference>
<dbReference type="AlphaFoldDB" id="A0A914MYE2"/>